<dbReference type="AlphaFoldDB" id="A0A5C5YV62"/>
<dbReference type="RefSeq" id="WP_146394109.1">
    <property type="nucleotide sequence ID" value="NZ_SJPJ01000001.1"/>
</dbReference>
<dbReference type="OrthoDB" id="290732at2"/>
<evidence type="ECO:0000256" key="2">
    <source>
        <dbReference type="SAM" id="Phobius"/>
    </source>
</evidence>
<dbReference type="SUPFAM" id="SSF52047">
    <property type="entry name" value="RNI-like"/>
    <property type="match status" value="1"/>
</dbReference>
<evidence type="ECO:0000256" key="1">
    <source>
        <dbReference type="SAM" id="MobiDB-lite"/>
    </source>
</evidence>
<proteinExistence type="predicted"/>
<feature type="region of interest" description="Disordered" evidence="1">
    <location>
        <begin position="747"/>
        <end position="769"/>
    </location>
</feature>
<keyword evidence="2" id="KW-1133">Transmembrane helix</keyword>
<dbReference type="Proteomes" id="UP000315010">
    <property type="component" value="Unassembled WGS sequence"/>
</dbReference>
<dbReference type="EMBL" id="SJPJ01000001">
    <property type="protein sequence ID" value="TWT78939.1"/>
    <property type="molecule type" value="Genomic_DNA"/>
</dbReference>
<keyword evidence="2" id="KW-0812">Transmembrane</keyword>
<name>A0A5C5YV62_9BACT</name>
<protein>
    <submittedName>
        <fullName evidence="3">Leucine Rich repeats (2 copies)</fullName>
    </submittedName>
</protein>
<evidence type="ECO:0000313" key="3">
    <source>
        <dbReference type="EMBL" id="TWT78939.1"/>
    </source>
</evidence>
<reference evidence="3 4" key="1">
    <citation type="submission" date="2019-02" db="EMBL/GenBank/DDBJ databases">
        <title>Deep-cultivation of Planctomycetes and their phenomic and genomic characterization uncovers novel biology.</title>
        <authorList>
            <person name="Wiegand S."/>
            <person name="Jogler M."/>
            <person name="Boedeker C."/>
            <person name="Pinto D."/>
            <person name="Vollmers J."/>
            <person name="Rivas-Marin E."/>
            <person name="Kohn T."/>
            <person name="Peeters S.H."/>
            <person name="Heuer A."/>
            <person name="Rast P."/>
            <person name="Oberbeckmann S."/>
            <person name="Bunk B."/>
            <person name="Jeske O."/>
            <person name="Meyerdierks A."/>
            <person name="Storesund J.E."/>
            <person name="Kallscheuer N."/>
            <person name="Luecker S."/>
            <person name="Lage O.M."/>
            <person name="Pohl T."/>
            <person name="Merkel B.J."/>
            <person name="Hornburger P."/>
            <person name="Mueller R.-W."/>
            <person name="Bruemmer F."/>
            <person name="Labrenz M."/>
            <person name="Spormann A.M."/>
            <person name="Op Den Camp H."/>
            <person name="Overmann J."/>
            <person name="Amann R."/>
            <person name="Jetten M.S.M."/>
            <person name="Mascher T."/>
            <person name="Medema M.H."/>
            <person name="Devos D.P."/>
            <person name="Kaster A.-K."/>
            <person name="Ovreas L."/>
            <person name="Rohde M."/>
            <person name="Galperin M.Y."/>
            <person name="Jogler C."/>
        </authorList>
    </citation>
    <scope>NUCLEOTIDE SEQUENCE [LARGE SCALE GENOMIC DNA]</scope>
    <source>
        <strain evidence="3 4">CA13</strain>
    </source>
</reference>
<organism evidence="3 4">
    <name type="scientific">Novipirellula herctigrandis</name>
    <dbReference type="NCBI Taxonomy" id="2527986"/>
    <lineage>
        <taxon>Bacteria</taxon>
        <taxon>Pseudomonadati</taxon>
        <taxon>Planctomycetota</taxon>
        <taxon>Planctomycetia</taxon>
        <taxon>Pirellulales</taxon>
        <taxon>Pirellulaceae</taxon>
        <taxon>Novipirellula</taxon>
    </lineage>
</organism>
<evidence type="ECO:0000313" key="4">
    <source>
        <dbReference type="Proteomes" id="UP000315010"/>
    </source>
</evidence>
<sequence>MYRTATANVTVPSVRACNPIRLAICLSVFLAMMLLVVSERTLAESVFSPLPGTDNMGFLIRFKAFDSTNPIRRCSVQMRAYGSFNGLVFEGTAAGNGDNFEGKYDYDSTLVAKWNPTFTKIESFRVNRVERFQDETVRYDIQGNDISLSSYSSTGNKTLTYTLKGSDIAASITRCVVTISRSKGDQPDLRSTRASFIDGSIEFRLPGEKSDKRIQILPSKTKFGYGQVRILAFPKQEIRLLIPKGCYNIEFSPSDNPRKIELTCDEHGKATATIRYLVSNLQELNNVATTQIEGYQKAGPHWISFAKCQFNILHNWQRLIAEFRDESRCRAAKSNPFIVSQMAFIGNDPNTALAGPLHNMLCSLQATRKTLNESLQRDGVEIPHVPFLTYEGMNVFTCQAYQRRLLSWFYNKRFSDSPWVASTVNGIECLPYSIVGGMHKFVGLMPAGISTNDRMVGASGTQIYLDPWWHQRPEVFSVDQMTASALAYPMVTLLTLPASAPVFILTGTALHVVAPAVAAMSNSQGEETWKEIAANIVGKSSASLTGRIDLDSDAFSILRKDMITFDDIETVRNQSTDFQIPSGPISDIGTGITGIQKWHQAIEDVETICDTIWMFRCPLEVTIATDNGSLTCDLVERRYEGAFPGWAISYPETDGSQGLILSVPRGVAQNLTVKVLRDAPRIDVTHASFSSNRASHFEILNANRQDEFRLNDFAMGNVSMTDAYSHQIPATETALLSPRVSMRETFETETSDSEARIKNARQSATKDGSGISEIVRRPPVVHRRQVVTPEQRESTISDLRNLGVDVLTSLSSADTVLSLDFRGLEIDDKHLMHLSDVDNKFFGIIFLNGCNVSDSGLMEIGKLQNLVFLGLDDTPITDDGIRHLANMPTLEHLCLSNTSVTDKCIPYLTMISSLKFLYLEETQITGAGAKEIQKYLPNCDITK</sequence>
<gene>
    <name evidence="3" type="ORF">CA13_03360</name>
</gene>
<dbReference type="Gene3D" id="3.80.10.10">
    <property type="entry name" value="Ribonuclease Inhibitor"/>
    <property type="match status" value="1"/>
</dbReference>
<dbReference type="InterPro" id="IPR032675">
    <property type="entry name" value="LRR_dom_sf"/>
</dbReference>
<comment type="caution">
    <text evidence="3">The sequence shown here is derived from an EMBL/GenBank/DDBJ whole genome shotgun (WGS) entry which is preliminary data.</text>
</comment>
<keyword evidence="4" id="KW-1185">Reference proteome</keyword>
<feature type="transmembrane region" description="Helical" evidence="2">
    <location>
        <begin position="20"/>
        <end position="38"/>
    </location>
</feature>
<keyword evidence="2" id="KW-0472">Membrane</keyword>
<accession>A0A5C5YV62</accession>